<comment type="caution">
    <text evidence="1">The sequence shown here is derived from an EMBL/GenBank/DDBJ whole genome shotgun (WGS) entry which is preliminary data.</text>
</comment>
<organism evidence="1 2">
    <name type="scientific">Triplophysa tibetana</name>
    <dbReference type="NCBI Taxonomy" id="1572043"/>
    <lineage>
        <taxon>Eukaryota</taxon>
        <taxon>Metazoa</taxon>
        <taxon>Chordata</taxon>
        <taxon>Craniata</taxon>
        <taxon>Vertebrata</taxon>
        <taxon>Euteleostomi</taxon>
        <taxon>Actinopterygii</taxon>
        <taxon>Neopterygii</taxon>
        <taxon>Teleostei</taxon>
        <taxon>Ostariophysi</taxon>
        <taxon>Cypriniformes</taxon>
        <taxon>Nemacheilidae</taxon>
        <taxon>Triplophysa</taxon>
    </lineage>
</organism>
<keyword evidence="2" id="KW-1185">Reference proteome</keyword>
<evidence type="ECO:0000313" key="1">
    <source>
        <dbReference type="EMBL" id="KAA0716231.1"/>
    </source>
</evidence>
<name>A0A5A9P4Y0_9TELE</name>
<dbReference type="Proteomes" id="UP000324632">
    <property type="component" value="Chromosome 9"/>
</dbReference>
<sequence length="179" mass="19675">MEFGLKGSARNNSGADRRTSARGLVFRLTFVAFAPDAARHKCLGSKEDHDEPLKYEACCLAVKKVYLRNVPECRKTSAKRRQNNAGEALRDVTQTALDYISEPTGDASGLSLYISCDQRVEMPNGTLMKILSPEMTANSLCAVMNQGRLSAPSLSRRTLNRDLATPSQGEAFVLTYIKI</sequence>
<accession>A0A5A9P4Y0</accession>
<dbReference type="EMBL" id="SOYY01000009">
    <property type="protein sequence ID" value="KAA0716231.1"/>
    <property type="molecule type" value="Genomic_DNA"/>
</dbReference>
<gene>
    <name evidence="1" type="ORF">E1301_Tti022253</name>
</gene>
<evidence type="ECO:0000313" key="2">
    <source>
        <dbReference type="Proteomes" id="UP000324632"/>
    </source>
</evidence>
<protein>
    <submittedName>
        <fullName evidence="1">Uncharacterized protein</fullName>
    </submittedName>
</protein>
<reference evidence="1 2" key="1">
    <citation type="journal article" date="2019" name="Mol. Ecol. Resour.">
        <title>Chromosome-level genome assembly of Triplophysa tibetana, a fish adapted to the harsh high-altitude environment of the Tibetan Plateau.</title>
        <authorList>
            <person name="Yang X."/>
            <person name="Liu H."/>
            <person name="Ma Z."/>
            <person name="Zou Y."/>
            <person name="Zou M."/>
            <person name="Mao Y."/>
            <person name="Li X."/>
            <person name="Wang H."/>
            <person name="Chen T."/>
            <person name="Wang W."/>
            <person name="Yang R."/>
        </authorList>
    </citation>
    <scope>NUCLEOTIDE SEQUENCE [LARGE SCALE GENOMIC DNA]</scope>
    <source>
        <strain evidence="1">TTIB1903HZAU</strain>
        <tissue evidence="1">Muscle</tissue>
    </source>
</reference>
<proteinExistence type="predicted"/>
<dbReference type="AlphaFoldDB" id="A0A5A9P4Y0"/>